<gene>
    <name evidence="1" type="ORF">IGS68_20380</name>
</gene>
<keyword evidence="2" id="KW-1185">Reference proteome</keyword>
<sequence length="264" mass="28894">MTIEIDENDLHAFLDGQLAAEQEAVVLAWLESDPDARKRLHDYAEQKLLTAIGAAEAAHDSDPEHTRELADELGTRLQRSLGRRRPLVWLRQAAAILALVAAGWTTNELYHRVVADRLPTYVVEATGAHLVFAEGPVPQVGASSPTGAELARLLSARLGEQVDIPELSPIGLKLVGGKVMGGMDHLLAGLVYEDREGHRLTICLSPRDDGPTDGLHMAEVGGVRVGYWSNGEQSYVIVADTSETQLQAIVGQLMRDRAYRDRYY</sequence>
<evidence type="ECO:0000313" key="1">
    <source>
        <dbReference type="EMBL" id="QQP88381.1"/>
    </source>
</evidence>
<name>A0ABX7B7D1_9PROT</name>
<organism evidence="1 2">
    <name type="scientific">Skermanella cutis</name>
    <dbReference type="NCBI Taxonomy" id="2775420"/>
    <lineage>
        <taxon>Bacteria</taxon>
        <taxon>Pseudomonadati</taxon>
        <taxon>Pseudomonadota</taxon>
        <taxon>Alphaproteobacteria</taxon>
        <taxon>Rhodospirillales</taxon>
        <taxon>Azospirillaceae</taxon>
        <taxon>Skermanella</taxon>
    </lineage>
</organism>
<protein>
    <submittedName>
        <fullName evidence="1">Anti-sigma factor</fullName>
    </submittedName>
</protein>
<dbReference type="RefSeq" id="WP_201073149.1">
    <property type="nucleotide sequence ID" value="NZ_CP067420.1"/>
</dbReference>
<dbReference type="Proteomes" id="UP000595197">
    <property type="component" value="Chromosome"/>
</dbReference>
<proteinExistence type="predicted"/>
<evidence type="ECO:0000313" key="2">
    <source>
        <dbReference type="Proteomes" id="UP000595197"/>
    </source>
</evidence>
<accession>A0ABX7B7D1</accession>
<dbReference type="EMBL" id="CP067420">
    <property type="protein sequence ID" value="QQP88381.1"/>
    <property type="molecule type" value="Genomic_DNA"/>
</dbReference>
<reference evidence="1" key="1">
    <citation type="submission" date="2021-02" db="EMBL/GenBank/DDBJ databases">
        <title>Skermanella TT6 skin isolate.</title>
        <authorList>
            <person name="Lee K."/>
            <person name="Ganzorig M."/>
        </authorList>
    </citation>
    <scope>NUCLEOTIDE SEQUENCE</scope>
    <source>
        <strain evidence="1">TT6</strain>
    </source>
</reference>